<comment type="caution">
    <text evidence="3">The sequence shown here is derived from an EMBL/GenBank/DDBJ whole genome shotgun (WGS) entry which is preliminary data.</text>
</comment>
<protein>
    <submittedName>
        <fullName evidence="3">Zinc ABC transporter substrate-binding protein</fullName>
    </submittedName>
</protein>
<sequence length="369" mass="41664">MKNKLTILLLIISMFLYGCGNEKATINEQEDTTKETSNITPLTIYTTIFPLYDFAMKIGGEHVKVENVYPPNVDAHSYEPTAKTMTHIASSDALIYSGAGIEGFVEAASEVLEKEKVMLVKAADGIELLAHGEHAETEDEHAHDDEHSHDEKAHKDEHDHEHSDEEHKDEHAHDHSDEEHTDEHANEEGHQDHNHGDTDPHVWLDPMYAIKMAENIKNALVELKPEAKDEFEQNFLTVKAELEKLDTEFSSVINEAAHKKILVAHAAYGYWEARYGIEQIAVTGLSPTQEPSQKQLTKIIETAKANNLTYIIFEQNVTSKISDVVKNEIGADVLYLNNLESISEDDVKNNEDYFSLMRKNIETLRTALN</sequence>
<dbReference type="RefSeq" id="WP_193535051.1">
    <property type="nucleotide sequence ID" value="NZ_JADCLJ010000011.1"/>
</dbReference>
<evidence type="ECO:0000256" key="1">
    <source>
        <dbReference type="SAM" id="MobiDB-lite"/>
    </source>
</evidence>
<name>A0ABR9QGL3_9BACI</name>
<evidence type="ECO:0000256" key="2">
    <source>
        <dbReference type="SAM" id="SignalP"/>
    </source>
</evidence>
<feature type="signal peptide" evidence="2">
    <location>
        <begin position="1"/>
        <end position="24"/>
    </location>
</feature>
<dbReference type="Gene3D" id="3.40.50.1980">
    <property type="entry name" value="Nitrogenase molybdenum iron protein domain"/>
    <property type="match status" value="3"/>
</dbReference>
<dbReference type="InterPro" id="IPR006127">
    <property type="entry name" value="ZnuA-like"/>
</dbReference>
<dbReference type="Pfam" id="PF01297">
    <property type="entry name" value="ZnuA"/>
    <property type="match status" value="1"/>
</dbReference>
<dbReference type="InterPro" id="IPR050492">
    <property type="entry name" value="Bact_metal-bind_prot9"/>
</dbReference>
<dbReference type="PROSITE" id="PS51257">
    <property type="entry name" value="PROKAR_LIPOPROTEIN"/>
    <property type="match status" value="1"/>
</dbReference>
<proteinExistence type="predicted"/>
<dbReference type="EMBL" id="JADCLJ010000011">
    <property type="protein sequence ID" value="MBE4907576.1"/>
    <property type="molecule type" value="Genomic_DNA"/>
</dbReference>
<feature type="region of interest" description="Disordered" evidence="1">
    <location>
        <begin position="135"/>
        <end position="201"/>
    </location>
</feature>
<dbReference type="PANTHER" id="PTHR42953">
    <property type="entry name" value="HIGH-AFFINITY ZINC UPTAKE SYSTEM PROTEIN ZNUA-RELATED"/>
    <property type="match status" value="1"/>
</dbReference>
<keyword evidence="2" id="KW-0732">Signal</keyword>
<gene>
    <name evidence="3" type="ORF">IMZ08_05795</name>
</gene>
<dbReference type="SUPFAM" id="SSF53807">
    <property type="entry name" value="Helical backbone' metal receptor"/>
    <property type="match status" value="1"/>
</dbReference>
<accession>A0ABR9QGL3</accession>
<evidence type="ECO:0000313" key="3">
    <source>
        <dbReference type="EMBL" id="MBE4907576.1"/>
    </source>
</evidence>
<evidence type="ECO:0000313" key="4">
    <source>
        <dbReference type="Proteomes" id="UP001516662"/>
    </source>
</evidence>
<keyword evidence="4" id="KW-1185">Reference proteome</keyword>
<dbReference type="PANTHER" id="PTHR42953:SF8">
    <property type="entry name" value="ZINT DOMAIN-CONTAINING PROTEIN"/>
    <property type="match status" value="1"/>
</dbReference>
<feature type="chain" id="PRO_5047131202" evidence="2">
    <location>
        <begin position="25"/>
        <end position="369"/>
    </location>
</feature>
<organism evidence="3 4">
    <name type="scientific">Litchfieldia luteola</name>
    <dbReference type="NCBI Taxonomy" id="682179"/>
    <lineage>
        <taxon>Bacteria</taxon>
        <taxon>Bacillati</taxon>
        <taxon>Bacillota</taxon>
        <taxon>Bacilli</taxon>
        <taxon>Bacillales</taxon>
        <taxon>Bacillaceae</taxon>
        <taxon>Litchfieldia</taxon>
    </lineage>
</organism>
<dbReference type="Proteomes" id="UP001516662">
    <property type="component" value="Unassembled WGS sequence"/>
</dbReference>
<reference evidence="3 4" key="1">
    <citation type="submission" date="2020-10" db="EMBL/GenBank/DDBJ databases">
        <title>Bacillus sp. HD4P25, an endophyte from a halophyte.</title>
        <authorList>
            <person name="Sun J.-Q."/>
        </authorList>
    </citation>
    <scope>NUCLEOTIDE SEQUENCE [LARGE SCALE GENOMIC DNA]</scope>
    <source>
        <strain evidence="3 4">YIM 93174</strain>
    </source>
</reference>